<comment type="caution">
    <text evidence="9">The sequence shown here is derived from an EMBL/GenBank/DDBJ whole genome shotgun (WGS) entry which is preliminary data.</text>
</comment>
<keyword evidence="2 7" id="KW-0813">Transport</keyword>
<comment type="similarity">
    <text evidence="7">Belongs to the TonB-dependent receptor family.</text>
</comment>
<dbReference type="SUPFAM" id="SSF56935">
    <property type="entry name" value="Porins"/>
    <property type="match status" value="1"/>
</dbReference>
<evidence type="ECO:0000256" key="6">
    <source>
        <dbReference type="ARBA" id="ARBA00023237"/>
    </source>
</evidence>
<proteinExistence type="inferred from homology"/>
<dbReference type="GO" id="GO:0009279">
    <property type="term" value="C:cell outer membrane"/>
    <property type="evidence" value="ECO:0007669"/>
    <property type="project" value="UniProtKB-SubCell"/>
</dbReference>
<dbReference type="Pfam" id="PF07715">
    <property type="entry name" value="Plug"/>
    <property type="match status" value="1"/>
</dbReference>
<dbReference type="SUPFAM" id="SSF49464">
    <property type="entry name" value="Carboxypeptidase regulatory domain-like"/>
    <property type="match status" value="1"/>
</dbReference>
<dbReference type="Pfam" id="PF13715">
    <property type="entry name" value="CarbopepD_reg_2"/>
    <property type="match status" value="1"/>
</dbReference>
<evidence type="ECO:0000256" key="7">
    <source>
        <dbReference type="PROSITE-ProRule" id="PRU01360"/>
    </source>
</evidence>
<dbReference type="InterPro" id="IPR012910">
    <property type="entry name" value="Plug_dom"/>
</dbReference>
<keyword evidence="6 7" id="KW-0998">Cell outer membrane</keyword>
<accession>A0A8J3D3F5</accession>
<evidence type="ECO:0000259" key="8">
    <source>
        <dbReference type="Pfam" id="PF07715"/>
    </source>
</evidence>
<dbReference type="NCBIfam" id="TIGR04057">
    <property type="entry name" value="SusC_RagA_signa"/>
    <property type="match status" value="1"/>
</dbReference>
<dbReference type="Gene3D" id="2.60.40.1120">
    <property type="entry name" value="Carboxypeptidase-like, regulatory domain"/>
    <property type="match status" value="1"/>
</dbReference>
<organism evidence="9 10">
    <name type="scientific">Persicitalea jodogahamensis</name>
    <dbReference type="NCBI Taxonomy" id="402147"/>
    <lineage>
        <taxon>Bacteria</taxon>
        <taxon>Pseudomonadati</taxon>
        <taxon>Bacteroidota</taxon>
        <taxon>Cytophagia</taxon>
        <taxon>Cytophagales</taxon>
        <taxon>Spirosomataceae</taxon>
        <taxon>Persicitalea</taxon>
    </lineage>
</organism>
<dbReference type="InterPro" id="IPR023997">
    <property type="entry name" value="TonB-dep_OMP_SusC/RagA_CS"/>
</dbReference>
<keyword evidence="5 7" id="KW-0472">Membrane</keyword>
<evidence type="ECO:0000313" key="9">
    <source>
        <dbReference type="EMBL" id="GHB64709.1"/>
    </source>
</evidence>
<dbReference type="InterPro" id="IPR036942">
    <property type="entry name" value="Beta-barrel_TonB_sf"/>
</dbReference>
<keyword evidence="4 7" id="KW-0812">Transmembrane</keyword>
<feature type="domain" description="TonB-dependent receptor plug" evidence="8">
    <location>
        <begin position="213"/>
        <end position="320"/>
    </location>
</feature>
<evidence type="ECO:0000256" key="5">
    <source>
        <dbReference type="ARBA" id="ARBA00023136"/>
    </source>
</evidence>
<dbReference type="AlphaFoldDB" id="A0A8J3D3F5"/>
<dbReference type="PROSITE" id="PS52016">
    <property type="entry name" value="TONB_DEPENDENT_REC_3"/>
    <property type="match status" value="1"/>
</dbReference>
<evidence type="ECO:0000256" key="4">
    <source>
        <dbReference type="ARBA" id="ARBA00022692"/>
    </source>
</evidence>
<dbReference type="InterPro" id="IPR008969">
    <property type="entry name" value="CarboxyPept-like_regulatory"/>
</dbReference>
<keyword evidence="10" id="KW-1185">Reference proteome</keyword>
<dbReference type="Gene3D" id="2.40.170.20">
    <property type="entry name" value="TonB-dependent receptor, beta-barrel domain"/>
    <property type="match status" value="1"/>
</dbReference>
<dbReference type="Gene3D" id="2.170.130.10">
    <property type="entry name" value="TonB-dependent receptor, plug domain"/>
    <property type="match status" value="1"/>
</dbReference>
<keyword evidence="3 7" id="KW-1134">Transmembrane beta strand</keyword>
<dbReference type="InterPro" id="IPR039426">
    <property type="entry name" value="TonB-dep_rcpt-like"/>
</dbReference>
<sequence length="1120" mass="123878">MKITTVQIFMTLLLSGISWAVPAQELLNKRIFIPKENTEMRNALALISKVAKVKITYNSQLIPKGQSVLLYANDERLEEVLNRTLNPAGVSFVILNKQIVLRKAEAPRPDNESQAVDQAPDRRVTGRVLDENKAPLPGVSIVVKGTSRGTTTDTDGRFSIDIPDGATQLIFSFVGYVTQEIEVGNQSELNLTLAVDSKSLEEVVVIGYNRVKKSDLTGSVVSVGAEEIRKRPVANVLQAIQGRAAGVDITSNERPGEMGSIRIRGSRSLSAGNSPLYVVDGIPLAAGGIESFNPNDIESIDILKDASATAVFGSRGANGVVLVTTKQGKRGKLSLNYIGTATIENMQDRTQMMNSGQYIEFRRDAYRRAGNYPAAPTLQDDRRIFGGDANAWANVAKGWQNGTWDGSLVPTTDWTGMVLKTGVTQDHTLSVSGGTDKMKAYGSIGYLFQDGTQLGQDFERFNSKFSVELNPVKWLRFGGSINGTYSIQNYGYATSNATGPGNLYFAAQGMLPYAVPFDSTGSRINLPGGDINILNPIGEDRYNINERKVLRTLGVLFAEVDIMKGLRYRVNFGPDFYHLRNGRWMDRNSVNRGGGEPGSTNYAQLNQTSRFSWTLDNLLYYNRTIAEKHDFGVTLLQSASSNLTETSTMMATALPWDSQRWHQLNSVSSLDAFGTGLSESQLASYMARVNYGFDNKYLLTASLRWDGASQLAEGNKWDVFPSAAFAWNIDQESFLKPVNWITQLKTRIGVGSTGNAAISPYQTKGAIETLYYTWGSKVEAGYVSSDASLANPVAMANLNLGWEHTTQWNWGLDFELFNRRLSGTLDLYTSRTTDLLLLRSIPSIVGYVSTWDNIGATSNKGIDLTLNTVNLRTRDFEWSSTLNFSANRDRIEKLANGANDDLSNRWFIGQRLAVYYDYVKEGIWQNTPEDQSEIEKFNANGHSFRPGDIRVADLNGDYRIDANNDRQVIGHSSPKWNFGLNNTFTYRNWDLAVFIFGRFGFTLATGSEALQGRFAQRVVDYWTPDNPTNNYPSPNYNSAAGDPFRSSMNYQDGSFIKVRNVSLGYNLPGTITSKLRMANCRLYLQMQNPGLLYSGISWVDPDLGGSTFNRGVVFGLNVGF</sequence>
<dbReference type="EMBL" id="BMXF01000001">
    <property type="protein sequence ID" value="GHB64709.1"/>
    <property type="molecule type" value="Genomic_DNA"/>
</dbReference>
<dbReference type="NCBIfam" id="TIGR04056">
    <property type="entry name" value="OMP_RagA_SusC"/>
    <property type="match status" value="1"/>
</dbReference>
<evidence type="ECO:0000256" key="1">
    <source>
        <dbReference type="ARBA" id="ARBA00004571"/>
    </source>
</evidence>
<gene>
    <name evidence="9" type="ORF">GCM10007390_18360</name>
</gene>
<evidence type="ECO:0000256" key="3">
    <source>
        <dbReference type="ARBA" id="ARBA00022452"/>
    </source>
</evidence>
<dbReference type="InterPro" id="IPR037066">
    <property type="entry name" value="Plug_dom_sf"/>
</dbReference>
<dbReference type="Proteomes" id="UP000598271">
    <property type="component" value="Unassembled WGS sequence"/>
</dbReference>
<protein>
    <submittedName>
        <fullName evidence="9">SusC/RagA family TonB-linked outer membrane protein</fullName>
    </submittedName>
</protein>
<evidence type="ECO:0000256" key="2">
    <source>
        <dbReference type="ARBA" id="ARBA00022448"/>
    </source>
</evidence>
<dbReference type="FunFam" id="2.60.40.1120:FF:000003">
    <property type="entry name" value="Outer membrane protein Omp121"/>
    <property type="match status" value="1"/>
</dbReference>
<comment type="subcellular location">
    <subcellularLocation>
        <location evidence="1 7">Cell outer membrane</location>
        <topology evidence="1 7">Multi-pass membrane protein</topology>
    </subcellularLocation>
</comment>
<name>A0A8J3D3F5_9BACT</name>
<reference evidence="9 10" key="1">
    <citation type="journal article" date="2014" name="Int. J. Syst. Evol. Microbiol.">
        <title>Complete genome sequence of Corynebacterium casei LMG S-19264T (=DSM 44701T), isolated from a smear-ripened cheese.</title>
        <authorList>
            <consortium name="US DOE Joint Genome Institute (JGI-PGF)"/>
            <person name="Walter F."/>
            <person name="Albersmeier A."/>
            <person name="Kalinowski J."/>
            <person name="Ruckert C."/>
        </authorList>
    </citation>
    <scope>NUCLEOTIDE SEQUENCE [LARGE SCALE GENOMIC DNA]</scope>
    <source>
        <strain evidence="9 10">KCTC 12866</strain>
    </source>
</reference>
<evidence type="ECO:0000313" key="10">
    <source>
        <dbReference type="Proteomes" id="UP000598271"/>
    </source>
</evidence>
<dbReference type="InterPro" id="IPR023996">
    <property type="entry name" value="TonB-dep_OMP_SusC/RagA"/>
</dbReference>
<dbReference type="FunFam" id="2.170.130.10:FF:000008">
    <property type="entry name" value="SusC/RagA family TonB-linked outer membrane protein"/>
    <property type="match status" value="1"/>
</dbReference>